<keyword evidence="1" id="KW-0472">Membrane</keyword>
<dbReference type="InterPro" id="IPR021986">
    <property type="entry name" value="Spherulin4"/>
</dbReference>
<proteinExistence type="predicted"/>
<dbReference type="Pfam" id="PF12138">
    <property type="entry name" value="Spherulin4"/>
    <property type="match status" value="1"/>
</dbReference>
<protein>
    <recommendedName>
        <fullName evidence="4">Spherulin 4-like cell surface protein</fullName>
    </recommendedName>
</protein>
<evidence type="ECO:0000256" key="1">
    <source>
        <dbReference type="SAM" id="Phobius"/>
    </source>
</evidence>
<accession>A0A517LQU2</accession>
<dbReference type="PANTHER" id="PTHR35040:SF9">
    <property type="entry name" value="4-LIKE CELL SURFACE PROTEIN, PUTATIVE (AFU_ORTHOLOGUE AFUA_4G14080)-RELATED"/>
    <property type="match status" value="1"/>
</dbReference>
<organism evidence="2 3">
    <name type="scientific">Venturia effusa</name>
    <dbReference type="NCBI Taxonomy" id="50376"/>
    <lineage>
        <taxon>Eukaryota</taxon>
        <taxon>Fungi</taxon>
        <taxon>Dikarya</taxon>
        <taxon>Ascomycota</taxon>
        <taxon>Pezizomycotina</taxon>
        <taxon>Dothideomycetes</taxon>
        <taxon>Pleosporomycetidae</taxon>
        <taxon>Venturiales</taxon>
        <taxon>Venturiaceae</taxon>
        <taxon>Venturia</taxon>
    </lineage>
</organism>
<gene>
    <name evidence="2" type="ORF">FKW77_002509</name>
</gene>
<dbReference type="Proteomes" id="UP000316270">
    <property type="component" value="Chromosome 19"/>
</dbReference>
<evidence type="ECO:0000313" key="2">
    <source>
        <dbReference type="EMBL" id="QDS78007.1"/>
    </source>
</evidence>
<reference evidence="2 3" key="1">
    <citation type="submission" date="2019-07" db="EMBL/GenBank/DDBJ databases">
        <title>Finished genome of Venturia effusa.</title>
        <authorList>
            <person name="Young C.A."/>
            <person name="Cox M.P."/>
            <person name="Ganley A.R.D."/>
            <person name="David W.J."/>
        </authorList>
    </citation>
    <scope>NUCLEOTIDE SEQUENCE [LARGE SCALE GENOMIC DNA]</scope>
    <source>
        <strain evidence="3">albino</strain>
    </source>
</reference>
<keyword evidence="1" id="KW-1133">Transmembrane helix</keyword>
<name>A0A517LQU2_9PEZI</name>
<feature type="transmembrane region" description="Helical" evidence="1">
    <location>
        <begin position="18"/>
        <end position="42"/>
    </location>
</feature>
<evidence type="ECO:0008006" key="4">
    <source>
        <dbReference type="Google" id="ProtNLM"/>
    </source>
</evidence>
<evidence type="ECO:0000313" key="3">
    <source>
        <dbReference type="Proteomes" id="UP000316270"/>
    </source>
</evidence>
<dbReference type="PANTHER" id="PTHR35040">
    <property type="match status" value="1"/>
</dbReference>
<dbReference type="AlphaFoldDB" id="A0A517LQU2"/>
<dbReference type="OrthoDB" id="5342184at2759"/>
<keyword evidence="3" id="KW-1185">Reference proteome</keyword>
<keyword evidence="1" id="KW-0812">Transmembrane</keyword>
<dbReference type="EMBL" id="CP042203">
    <property type="protein sequence ID" value="QDS78007.1"/>
    <property type="molecule type" value="Genomic_DNA"/>
</dbReference>
<sequence>MDLSRCISRRNSSQFKRLLIALVALVILVLLLAIIIPLALIFPPKSASQTLKSNVLVPLYIYPTNNAWAPLYDAITNYPGLNFTIIVNPSNGPGANSYPHNDYISEIEKLNTFSNVRTLGYVHTSYAQRDVQSVLEDVTVYSGWAKRRLDASTSGFAVQGIFVDEVPSVYSPEVAEYLKTVNRAIKNSPGILGEKLVIHNPGQVPDSRLSDDSTDAAVVFEQTYRSFQAKKAELAGLYRERSRNSYLIHSLPTTMSKEDLGGLIAKASQKAGYLFVTNLDQNYFERFGSIWSTFIKAMPT</sequence>